<gene>
    <name evidence="1" type="ORF">LHGZ1_2468</name>
</gene>
<evidence type="ECO:0000313" key="2">
    <source>
        <dbReference type="Proteomes" id="UP000197424"/>
    </source>
</evidence>
<dbReference type="AlphaFoldDB" id="A0A248LLB6"/>
<evidence type="ECO:0000313" key="1">
    <source>
        <dbReference type="EMBL" id="ASJ25299.1"/>
    </source>
</evidence>
<dbReference type="EMBL" id="CP022115">
    <property type="protein sequence ID" value="ASJ25299.1"/>
    <property type="molecule type" value="Genomic_DNA"/>
</dbReference>
<reference evidence="2" key="1">
    <citation type="submission" date="2017-06" db="EMBL/GenBank/DDBJ databases">
        <title>Whole genome sequence of Laribacter hongkongensis LHGZ1.</title>
        <authorList>
            <person name="Chen D."/>
            <person name="Wu H."/>
            <person name="Chen J."/>
        </authorList>
    </citation>
    <scope>NUCLEOTIDE SEQUENCE [LARGE SCALE GENOMIC DNA]</scope>
    <source>
        <strain evidence="2">LHGZ1</strain>
    </source>
</reference>
<accession>A0A248LLB6</accession>
<proteinExistence type="predicted"/>
<protein>
    <submittedName>
        <fullName evidence="1">Uncharacterized protein</fullName>
    </submittedName>
</protein>
<name>A0A248LLB6_9NEIS</name>
<organism evidence="1 2">
    <name type="scientific">Laribacter hongkongensis</name>
    <dbReference type="NCBI Taxonomy" id="168471"/>
    <lineage>
        <taxon>Bacteria</taxon>
        <taxon>Pseudomonadati</taxon>
        <taxon>Pseudomonadota</taxon>
        <taxon>Betaproteobacteria</taxon>
        <taxon>Neisseriales</taxon>
        <taxon>Aquaspirillaceae</taxon>
        <taxon>Laribacter</taxon>
    </lineage>
</organism>
<dbReference type="Proteomes" id="UP000197424">
    <property type="component" value="Chromosome"/>
</dbReference>
<sequence>MGHMQAGKGFLREVKQFAIIHFFAKCAGSAKAVPAGLNRQMWLSWQGSHTGNGGNRRRQL</sequence>